<evidence type="ECO:0000256" key="14">
    <source>
        <dbReference type="SAM" id="Phobius"/>
    </source>
</evidence>
<protein>
    <recommendedName>
        <fullName evidence="12">High-affinity zinc uptake system membrane protein ZnuB</fullName>
    </recommendedName>
</protein>
<feature type="transmembrane region" description="Helical" evidence="14">
    <location>
        <begin position="208"/>
        <end position="227"/>
    </location>
</feature>
<dbReference type="SUPFAM" id="SSF81345">
    <property type="entry name" value="ABC transporter involved in vitamin B12 uptake, BtuC"/>
    <property type="match status" value="1"/>
</dbReference>
<comment type="function">
    <text evidence="1">Involved in the high-affinity zinc uptake transport system.</text>
</comment>
<evidence type="ECO:0000313" key="15">
    <source>
        <dbReference type="EMBL" id="BDG02272.1"/>
    </source>
</evidence>
<feature type="transmembrane region" description="Helical" evidence="14">
    <location>
        <begin position="121"/>
        <end position="138"/>
    </location>
</feature>
<keyword evidence="8" id="KW-0864">Zinc transport</keyword>
<evidence type="ECO:0000256" key="13">
    <source>
        <dbReference type="RuleBase" id="RU003943"/>
    </source>
</evidence>
<evidence type="ECO:0000256" key="11">
    <source>
        <dbReference type="ARBA" id="ARBA00023136"/>
    </source>
</evidence>
<dbReference type="InterPro" id="IPR037294">
    <property type="entry name" value="ABC_BtuC-like"/>
</dbReference>
<dbReference type="InterPro" id="IPR001626">
    <property type="entry name" value="ABC_TroCD"/>
</dbReference>
<keyword evidence="7" id="KW-0862">Zinc</keyword>
<feature type="transmembrane region" description="Helical" evidence="14">
    <location>
        <begin position="159"/>
        <end position="178"/>
    </location>
</feature>
<dbReference type="RefSeq" id="WP_248359770.1">
    <property type="nucleotide sequence ID" value="NZ_AP025591.1"/>
</dbReference>
<gene>
    <name evidence="15" type="primary">znuB</name>
    <name evidence="15" type="ORF">AMOR_12680</name>
</gene>
<keyword evidence="16" id="KW-1185">Reference proteome</keyword>
<accession>A0ABM7WS14</accession>
<keyword evidence="5" id="KW-1003">Cell membrane</keyword>
<dbReference type="PANTHER" id="PTHR30477">
    <property type="entry name" value="ABC-TRANSPORTER METAL-BINDING PROTEIN"/>
    <property type="match status" value="1"/>
</dbReference>
<keyword evidence="11 14" id="KW-0472">Membrane</keyword>
<feature type="transmembrane region" description="Helical" evidence="14">
    <location>
        <begin position="83"/>
        <end position="101"/>
    </location>
</feature>
<dbReference type="EMBL" id="AP025591">
    <property type="protein sequence ID" value="BDG02272.1"/>
    <property type="molecule type" value="Genomic_DNA"/>
</dbReference>
<dbReference type="PANTHER" id="PTHR30477:SF23">
    <property type="entry name" value="HIGH-AFFINITY ZINC UPTAKE SYSTEM MEMBRANE PROTEIN ZNUB"/>
    <property type="match status" value="1"/>
</dbReference>
<keyword evidence="4 13" id="KW-0813">Transport</keyword>
<feature type="transmembrane region" description="Helical" evidence="14">
    <location>
        <begin position="233"/>
        <end position="250"/>
    </location>
</feature>
<evidence type="ECO:0000313" key="16">
    <source>
        <dbReference type="Proteomes" id="UP001162891"/>
    </source>
</evidence>
<evidence type="ECO:0000256" key="4">
    <source>
        <dbReference type="ARBA" id="ARBA00022448"/>
    </source>
</evidence>
<sequence length="255" mass="26274">MTASPEAVALSVSMAAAAGLVGCFAVMRRMTLASDAISHVALPGIGVAIAFHVHPVLGGVAMLFLGTLLVWGLEHKTRMSTETVIGVVFSTALALGALLASGEELIDALLGSPGQLGGWEVALGLLGAAAVIAFVVLQRHRLVLALVSADMARTAGIDVARLDLLYLLAFALTVGLGLRYLGVLLMGSLIIIPAATAKYLARRLPEMLGIAVGLAVASTVLGDALAARLHRPTGPVIITVAAAFFFVSLLRRREP</sequence>
<keyword evidence="10" id="KW-0406">Ion transport</keyword>
<keyword evidence="6 13" id="KW-0812">Transmembrane</keyword>
<evidence type="ECO:0000256" key="2">
    <source>
        <dbReference type="ARBA" id="ARBA00004651"/>
    </source>
</evidence>
<feature type="transmembrane region" description="Helical" evidence="14">
    <location>
        <begin position="184"/>
        <end position="201"/>
    </location>
</feature>
<proteinExistence type="inferred from homology"/>
<reference evidence="16" key="1">
    <citation type="journal article" date="2022" name="Int. J. Syst. Evol. Microbiol.">
        <title>Anaeromyxobacter oryzae sp. nov., Anaeromyxobacter diazotrophicus sp. nov. and Anaeromyxobacter paludicola sp. nov., isolated from paddy soils.</title>
        <authorList>
            <person name="Itoh H."/>
            <person name="Xu Z."/>
            <person name="Mise K."/>
            <person name="Masuda Y."/>
            <person name="Ushijima N."/>
            <person name="Hayakawa C."/>
            <person name="Shiratori Y."/>
            <person name="Senoo K."/>
        </authorList>
    </citation>
    <scope>NUCLEOTIDE SEQUENCE [LARGE SCALE GENOMIC DNA]</scope>
    <source>
        <strain evidence="16">Red232</strain>
    </source>
</reference>
<dbReference type="Gene3D" id="1.10.3470.10">
    <property type="entry name" value="ABC transporter involved in vitamin B12 uptake, BtuC"/>
    <property type="match status" value="1"/>
</dbReference>
<evidence type="ECO:0000256" key="9">
    <source>
        <dbReference type="ARBA" id="ARBA00022989"/>
    </source>
</evidence>
<dbReference type="Pfam" id="PF00950">
    <property type="entry name" value="ABC-3"/>
    <property type="match status" value="1"/>
</dbReference>
<evidence type="ECO:0000256" key="1">
    <source>
        <dbReference type="ARBA" id="ARBA00002313"/>
    </source>
</evidence>
<dbReference type="Proteomes" id="UP001162891">
    <property type="component" value="Chromosome"/>
</dbReference>
<evidence type="ECO:0000256" key="5">
    <source>
        <dbReference type="ARBA" id="ARBA00022475"/>
    </source>
</evidence>
<feature type="transmembrane region" description="Helical" evidence="14">
    <location>
        <begin position="7"/>
        <end position="27"/>
    </location>
</feature>
<name>A0ABM7WS14_9BACT</name>
<evidence type="ECO:0000256" key="12">
    <source>
        <dbReference type="ARBA" id="ARBA00040080"/>
    </source>
</evidence>
<evidence type="ECO:0000256" key="3">
    <source>
        <dbReference type="ARBA" id="ARBA00008034"/>
    </source>
</evidence>
<feature type="transmembrane region" description="Helical" evidence="14">
    <location>
        <begin position="47"/>
        <end position="71"/>
    </location>
</feature>
<comment type="similarity">
    <text evidence="3 13">Belongs to the ABC-3 integral membrane protein family.</text>
</comment>
<evidence type="ECO:0000256" key="8">
    <source>
        <dbReference type="ARBA" id="ARBA00022906"/>
    </source>
</evidence>
<evidence type="ECO:0000256" key="10">
    <source>
        <dbReference type="ARBA" id="ARBA00023065"/>
    </source>
</evidence>
<comment type="subcellular location">
    <subcellularLocation>
        <location evidence="2 13">Cell membrane</location>
        <topology evidence="2 13">Multi-pass membrane protein</topology>
    </subcellularLocation>
</comment>
<keyword evidence="9 14" id="KW-1133">Transmembrane helix</keyword>
<evidence type="ECO:0000256" key="7">
    <source>
        <dbReference type="ARBA" id="ARBA00022833"/>
    </source>
</evidence>
<evidence type="ECO:0000256" key="6">
    <source>
        <dbReference type="ARBA" id="ARBA00022692"/>
    </source>
</evidence>
<organism evidence="15 16">
    <name type="scientific">Anaeromyxobacter oryzae</name>
    <dbReference type="NCBI Taxonomy" id="2918170"/>
    <lineage>
        <taxon>Bacteria</taxon>
        <taxon>Pseudomonadati</taxon>
        <taxon>Myxococcota</taxon>
        <taxon>Myxococcia</taxon>
        <taxon>Myxococcales</taxon>
        <taxon>Cystobacterineae</taxon>
        <taxon>Anaeromyxobacteraceae</taxon>
        <taxon>Anaeromyxobacter</taxon>
    </lineage>
</organism>